<feature type="region of interest" description="Disordered" evidence="1">
    <location>
        <begin position="359"/>
        <end position="394"/>
    </location>
</feature>
<evidence type="ECO:0000256" key="1">
    <source>
        <dbReference type="SAM" id="MobiDB-lite"/>
    </source>
</evidence>
<dbReference type="FunCoup" id="A0A151ZBQ8">
    <property type="interactions" value="127"/>
</dbReference>
<feature type="region of interest" description="Disordered" evidence="1">
    <location>
        <begin position="614"/>
        <end position="640"/>
    </location>
</feature>
<dbReference type="Pfam" id="PF02214">
    <property type="entry name" value="BTB_2"/>
    <property type="match status" value="1"/>
</dbReference>
<accession>A0A151ZBQ8</accession>
<feature type="compositionally biased region" description="Low complexity" evidence="1">
    <location>
        <begin position="561"/>
        <end position="576"/>
    </location>
</feature>
<evidence type="ECO:0000259" key="2">
    <source>
        <dbReference type="PROSITE" id="PS50097"/>
    </source>
</evidence>
<dbReference type="InterPro" id="IPR045068">
    <property type="entry name" value="BACURD1-3"/>
</dbReference>
<proteinExistence type="predicted"/>
<dbReference type="InterPro" id="IPR011333">
    <property type="entry name" value="SKP1/BTB/POZ_sf"/>
</dbReference>
<dbReference type="InterPro" id="IPR000210">
    <property type="entry name" value="BTB/POZ_dom"/>
</dbReference>
<dbReference type="EMBL" id="LODT01000035">
    <property type="protein sequence ID" value="KYQ91380.1"/>
    <property type="molecule type" value="Genomic_DNA"/>
</dbReference>
<dbReference type="SUPFAM" id="SSF50978">
    <property type="entry name" value="WD40 repeat-like"/>
    <property type="match status" value="1"/>
</dbReference>
<comment type="caution">
    <text evidence="3">The sequence shown here is derived from an EMBL/GenBank/DDBJ whole genome shotgun (WGS) entry which is preliminary data.</text>
</comment>
<feature type="compositionally biased region" description="Low complexity" evidence="1">
    <location>
        <begin position="361"/>
        <end position="384"/>
    </location>
</feature>
<feature type="region of interest" description="Disordered" evidence="1">
    <location>
        <begin position="1"/>
        <end position="21"/>
    </location>
</feature>
<dbReference type="PROSITE" id="PS50097">
    <property type="entry name" value="BTB"/>
    <property type="match status" value="1"/>
</dbReference>
<evidence type="ECO:0000313" key="4">
    <source>
        <dbReference type="Proteomes" id="UP000076078"/>
    </source>
</evidence>
<gene>
    <name evidence="3" type="ORF">DLAC_08336</name>
</gene>
<organism evidence="3 4">
    <name type="scientific">Tieghemostelium lacteum</name>
    <name type="common">Slime mold</name>
    <name type="synonym">Dictyostelium lacteum</name>
    <dbReference type="NCBI Taxonomy" id="361077"/>
    <lineage>
        <taxon>Eukaryota</taxon>
        <taxon>Amoebozoa</taxon>
        <taxon>Evosea</taxon>
        <taxon>Eumycetozoa</taxon>
        <taxon>Dictyostelia</taxon>
        <taxon>Dictyosteliales</taxon>
        <taxon>Raperosteliaceae</taxon>
        <taxon>Tieghemostelium</taxon>
    </lineage>
</organism>
<keyword evidence="4" id="KW-1185">Reference proteome</keyword>
<dbReference type="OrthoDB" id="20965at2759"/>
<dbReference type="Gene3D" id="3.30.710.10">
    <property type="entry name" value="Potassium Channel Kv1.1, Chain A"/>
    <property type="match status" value="1"/>
</dbReference>
<dbReference type="CDD" id="cd18316">
    <property type="entry name" value="BTB_POZ_KCTD-like"/>
    <property type="match status" value="1"/>
</dbReference>
<feature type="compositionally biased region" description="Low complexity" evidence="1">
    <location>
        <begin position="624"/>
        <end position="640"/>
    </location>
</feature>
<dbReference type="InterPro" id="IPR036322">
    <property type="entry name" value="WD40_repeat_dom_sf"/>
</dbReference>
<dbReference type="PANTHER" id="PTHR11145:SF8">
    <property type="entry name" value="RE57120P"/>
    <property type="match status" value="1"/>
</dbReference>
<dbReference type="SUPFAM" id="SSF54695">
    <property type="entry name" value="POZ domain"/>
    <property type="match status" value="1"/>
</dbReference>
<protein>
    <recommendedName>
        <fullName evidence="2">BTB domain-containing protein</fullName>
    </recommendedName>
</protein>
<name>A0A151ZBQ8_TIELA</name>
<dbReference type="InParanoid" id="A0A151ZBQ8"/>
<dbReference type="SMART" id="SM00225">
    <property type="entry name" value="BTB"/>
    <property type="match status" value="1"/>
</dbReference>
<dbReference type="AlphaFoldDB" id="A0A151ZBQ8"/>
<dbReference type="GO" id="GO:0051260">
    <property type="term" value="P:protein homooligomerization"/>
    <property type="evidence" value="ECO:0007669"/>
    <property type="project" value="InterPro"/>
</dbReference>
<evidence type="ECO:0000313" key="3">
    <source>
        <dbReference type="EMBL" id="KYQ91380.1"/>
    </source>
</evidence>
<sequence>MLENKVNGFGQPSESPRGSIGGTITNNIIKLNVGGYKFFTTRETLSPSSFFNTLLNGNCGSSIDNDGFYFIDRDGDLFSPILSYLRTGIFSLPNEISFEKIFSEIDFYRVEPLIKLLTPKKQYNNNLAAGGTLFINKLPIEDLSLKILNTIIKGNLIFIYYESNRIDCYVYKGITFHWIKLFTIESPITCYQNLILNITKNNFNEITQVLLAGSNDKTIITWKVMVDYASISISDKIEKIYELKHYSKYLHFIANGLYLGCLSTNGYITILDLASNSSGDSTNKFLKVHSHITSVASDFEQSLYFACSDGKIYEIKQNLRDNFVWSLEEIYKLNDPEFFQNTFGFSSKAMDKYKTLRNRHNTNSNNETNNNSNNSNNNESIDNNFESEEKHESTVTLDHLKDRTNHITCLNICIIPYSGSGTKTVVAIGVRDGTVHLASKNNNTRTNDKFVFVSKYFITDQTQNTSIQKLQVSGGKEGIFISALSSSAGISKTWYFNYENSMKSPVSKCVSVHSTSSQTGGFDSCYVDILKFKNYVNLHFHSNRNEKLLYSPKENLSISPLLSSTSPSSSTSSSPPNQLVIQTSSSGKKSLSSNKYFTIGRDKSVHLQKNISSNTFQQDDHDTTSSSTSNNTNLTNNTSTNTSFENIPKLSYYNQIYVIVNVDLNQLIIYPNSNRNIDTDNPHLVYQTPIATISLLDPTPIRRVQLITFGGIEPNINDQTYQLLTIHESNEIYSWDLTEINSKFQ</sequence>
<dbReference type="InterPro" id="IPR003131">
    <property type="entry name" value="T1-type_BTB"/>
</dbReference>
<dbReference type="Proteomes" id="UP000076078">
    <property type="component" value="Unassembled WGS sequence"/>
</dbReference>
<dbReference type="OMA" id="FHESNNI"/>
<feature type="region of interest" description="Disordered" evidence="1">
    <location>
        <begin position="561"/>
        <end position="591"/>
    </location>
</feature>
<feature type="domain" description="BTB" evidence="2">
    <location>
        <begin position="25"/>
        <end position="94"/>
    </location>
</feature>
<dbReference type="PANTHER" id="PTHR11145">
    <property type="entry name" value="BTB/POZ DOMAIN-CONTAINING ADAPTER FOR CUL3-MEDIATED RHOA DEGRADATION PROTEIN FAMILY MEMBER"/>
    <property type="match status" value="1"/>
</dbReference>
<reference evidence="3 4" key="1">
    <citation type="submission" date="2015-12" db="EMBL/GenBank/DDBJ databases">
        <title>Dictyostelia acquired genes for synthesis and detection of signals that induce cell-type specialization by lateral gene transfer from prokaryotes.</title>
        <authorList>
            <person name="Gloeckner G."/>
            <person name="Schaap P."/>
        </authorList>
    </citation>
    <scope>NUCLEOTIDE SEQUENCE [LARGE SCALE GENOMIC DNA]</scope>
    <source>
        <strain evidence="3 4">TK</strain>
    </source>
</reference>